<accession>A0A4Z1EQE2</accession>
<gene>
    <name evidence="3" type="ORF">BTUL_0050g00090</name>
</gene>
<protein>
    <submittedName>
        <fullName evidence="3">Uncharacterized protein</fullName>
    </submittedName>
</protein>
<organism evidence="3 4">
    <name type="scientific">Botrytis tulipae</name>
    <dbReference type="NCBI Taxonomy" id="87230"/>
    <lineage>
        <taxon>Eukaryota</taxon>
        <taxon>Fungi</taxon>
        <taxon>Dikarya</taxon>
        <taxon>Ascomycota</taxon>
        <taxon>Pezizomycotina</taxon>
        <taxon>Leotiomycetes</taxon>
        <taxon>Helotiales</taxon>
        <taxon>Sclerotiniaceae</taxon>
        <taxon>Botrytis</taxon>
    </lineage>
</organism>
<comment type="caution">
    <text evidence="3">The sequence shown here is derived from an EMBL/GenBank/DDBJ whole genome shotgun (WGS) entry which is preliminary data.</text>
</comment>
<sequence>MDEYYQNPHYPVTGAGDNTMDEYNYPVNGAGENTMDEYHQNPYYPITDPQQYPSFPLENAEISAGPDQDIDFHFLSRQLQLHNEHLQNENEELRSQYNQLQMQHSDLQDKQNDLQDKHDVLQSSHRRLQLHIRDDPIASERLFLAARKIYHASLAQHDNDHEAPAESVAPTGGHRYITRSTQKTQPAVMGEPVEDDDSNLASDREYAPSSESVSDEEMEDENYEPTTKSVSPATAAHPVAHPVVHPVAHPVAHPAAYCVVYMTKEEFHHVRGETRAAPRTFSTPDKNGIIQDYARVRITEAETERLDAWRARHASKPHAIHEGTKDAAAREL</sequence>
<keyword evidence="1" id="KW-0175">Coiled coil</keyword>
<evidence type="ECO:0000256" key="1">
    <source>
        <dbReference type="SAM" id="Coils"/>
    </source>
</evidence>
<name>A0A4Z1EQE2_9HELO</name>
<dbReference type="EMBL" id="PQXH01000050">
    <property type="protein sequence ID" value="TGO14614.1"/>
    <property type="molecule type" value="Genomic_DNA"/>
</dbReference>
<feature type="coiled-coil region" evidence="1">
    <location>
        <begin position="76"/>
        <end position="117"/>
    </location>
</feature>
<keyword evidence="4" id="KW-1185">Reference proteome</keyword>
<evidence type="ECO:0000256" key="2">
    <source>
        <dbReference type="SAM" id="MobiDB-lite"/>
    </source>
</evidence>
<evidence type="ECO:0000313" key="4">
    <source>
        <dbReference type="Proteomes" id="UP000297777"/>
    </source>
</evidence>
<feature type="compositionally biased region" description="Acidic residues" evidence="2">
    <location>
        <begin position="213"/>
        <end position="223"/>
    </location>
</feature>
<feature type="compositionally biased region" description="Basic and acidic residues" evidence="2">
    <location>
        <begin position="319"/>
        <end position="332"/>
    </location>
</feature>
<feature type="region of interest" description="Disordered" evidence="2">
    <location>
        <begin position="155"/>
        <end position="234"/>
    </location>
</feature>
<evidence type="ECO:0000313" key="3">
    <source>
        <dbReference type="EMBL" id="TGO14614.1"/>
    </source>
</evidence>
<dbReference type="OrthoDB" id="3555698at2759"/>
<reference evidence="3 4" key="1">
    <citation type="submission" date="2017-12" db="EMBL/GenBank/DDBJ databases">
        <title>Comparative genomics of Botrytis spp.</title>
        <authorList>
            <person name="Valero-Jimenez C.A."/>
            <person name="Tapia P."/>
            <person name="Veloso J."/>
            <person name="Silva-Moreno E."/>
            <person name="Staats M."/>
            <person name="Valdes J.H."/>
            <person name="Van Kan J.A.L."/>
        </authorList>
    </citation>
    <scope>NUCLEOTIDE SEQUENCE [LARGE SCALE GENOMIC DNA]</scope>
    <source>
        <strain evidence="3 4">Bt9001</strain>
    </source>
</reference>
<dbReference type="AlphaFoldDB" id="A0A4Z1EQE2"/>
<proteinExistence type="predicted"/>
<feature type="region of interest" description="Disordered" evidence="2">
    <location>
        <begin position="313"/>
        <end position="332"/>
    </location>
</feature>
<dbReference type="Proteomes" id="UP000297777">
    <property type="component" value="Unassembled WGS sequence"/>
</dbReference>